<dbReference type="AlphaFoldDB" id="A0A080LYM4"/>
<proteinExistence type="predicted"/>
<reference evidence="1 2" key="1">
    <citation type="submission" date="2014-02" db="EMBL/GenBank/DDBJ databases">
        <title>Expanding our view of genomic diversity in Candidatus Accumulibacter clades.</title>
        <authorList>
            <person name="Skennerton C.T."/>
            <person name="Barr J.J."/>
            <person name="Slater F.R."/>
            <person name="Bond P.L."/>
            <person name="Tyson G.W."/>
        </authorList>
    </citation>
    <scope>NUCLEOTIDE SEQUENCE [LARGE SCALE GENOMIC DNA]</scope>
    <source>
        <strain evidence="2">BA-91</strain>
    </source>
</reference>
<name>A0A080LYM4_9PROT</name>
<evidence type="ECO:0000313" key="2">
    <source>
        <dbReference type="Proteomes" id="UP000020077"/>
    </source>
</evidence>
<dbReference type="Proteomes" id="UP000020077">
    <property type="component" value="Unassembled WGS sequence"/>
</dbReference>
<accession>A0A080LYM4</accession>
<organism evidence="1 2">
    <name type="scientific">Candidatus Accumulibacter phosphatis</name>
    <dbReference type="NCBI Taxonomy" id="327160"/>
    <lineage>
        <taxon>Bacteria</taxon>
        <taxon>Pseudomonadati</taxon>
        <taxon>Pseudomonadota</taxon>
        <taxon>Betaproteobacteria</taxon>
        <taxon>Candidatus Accumulibacter</taxon>
    </lineage>
</organism>
<evidence type="ECO:0000313" key="1">
    <source>
        <dbReference type="EMBL" id="KFB74012.1"/>
    </source>
</evidence>
<protein>
    <submittedName>
        <fullName evidence="1">Uncharacterized protein</fullName>
    </submittedName>
</protein>
<sequence length="112" mass="12590">MSANHPLDAELRDLWSRRRDLDQAGWTRLYEISATVLMNYKPRELAGLPEDREVYVTKPYQRAGLTDSAFWNPCPACLSGAEKVNGGKNRANNASIIPRKILPVLFQYLAAG</sequence>
<gene>
    <name evidence="1" type="ORF">AW09_000706</name>
</gene>
<dbReference type="EMBL" id="JDVG02000120">
    <property type="protein sequence ID" value="KFB74012.1"/>
    <property type="molecule type" value="Genomic_DNA"/>
</dbReference>
<comment type="caution">
    <text evidence="1">The sequence shown here is derived from an EMBL/GenBank/DDBJ whole genome shotgun (WGS) entry which is preliminary data.</text>
</comment>